<comment type="caution">
    <text evidence="1">The sequence shown here is derived from an EMBL/GenBank/DDBJ whole genome shotgun (WGS) entry which is preliminary data.</text>
</comment>
<sequence length="90" mass="10034">MRGFLSMLKNMNRPAGILMAIGLLLPLVLALIGLILKNFAFQGDFIQMSIWSKGCFDTIPAVWLSCFFSAFVVDLVMKQELGVPHDDTKK</sequence>
<name>A0ABV1DYA4_9FIRM</name>
<organism evidence="1 2">
    <name type="scientific">Solibaculum intestinale</name>
    <dbReference type="NCBI Taxonomy" id="3133165"/>
    <lineage>
        <taxon>Bacteria</taxon>
        <taxon>Bacillati</taxon>
        <taxon>Bacillota</taxon>
        <taxon>Clostridia</taxon>
        <taxon>Eubacteriales</taxon>
        <taxon>Oscillospiraceae</taxon>
        <taxon>Solibaculum</taxon>
    </lineage>
</organism>
<accession>A0ABV1DYA4</accession>
<dbReference type="Proteomes" id="UP001489509">
    <property type="component" value="Unassembled WGS sequence"/>
</dbReference>
<evidence type="ECO:0000313" key="1">
    <source>
        <dbReference type="EMBL" id="MEQ2440034.1"/>
    </source>
</evidence>
<keyword evidence="2" id="KW-1185">Reference proteome</keyword>
<reference evidence="1 2" key="1">
    <citation type="submission" date="2024-03" db="EMBL/GenBank/DDBJ databases">
        <title>Human intestinal bacterial collection.</title>
        <authorList>
            <person name="Pauvert C."/>
            <person name="Hitch T.C.A."/>
            <person name="Clavel T."/>
        </authorList>
    </citation>
    <scope>NUCLEOTIDE SEQUENCE [LARGE SCALE GENOMIC DNA]</scope>
    <source>
        <strain evidence="1 2">CLA-JM-H44</strain>
    </source>
</reference>
<dbReference type="EMBL" id="JBBMFD010000004">
    <property type="protein sequence ID" value="MEQ2440034.1"/>
    <property type="molecule type" value="Genomic_DNA"/>
</dbReference>
<evidence type="ECO:0000313" key="2">
    <source>
        <dbReference type="Proteomes" id="UP001489509"/>
    </source>
</evidence>
<proteinExistence type="predicted"/>
<gene>
    <name evidence="1" type="ORF">WMO26_04250</name>
</gene>
<dbReference type="RefSeq" id="WP_349218377.1">
    <property type="nucleotide sequence ID" value="NZ_JBBMFD010000004.1"/>
</dbReference>
<protein>
    <submittedName>
        <fullName evidence="1">Uncharacterized protein</fullName>
    </submittedName>
</protein>